<feature type="transmembrane region" description="Helical" evidence="1">
    <location>
        <begin position="764"/>
        <end position="786"/>
    </location>
</feature>
<feature type="transmembrane region" description="Helical" evidence="1">
    <location>
        <begin position="551"/>
        <end position="569"/>
    </location>
</feature>
<proteinExistence type="predicted"/>
<feature type="transmembrane region" description="Helical" evidence="1">
    <location>
        <begin position="42"/>
        <end position="70"/>
    </location>
</feature>
<accession>A0A0F7STW9</accession>
<keyword evidence="1" id="KW-0812">Transmembrane</keyword>
<feature type="transmembrane region" description="Helical" evidence="1">
    <location>
        <begin position="642"/>
        <end position="662"/>
    </location>
</feature>
<evidence type="ECO:0000256" key="1">
    <source>
        <dbReference type="SAM" id="Phobius"/>
    </source>
</evidence>
<sequence>MEEYTLTPLTRENVPTDSILDLADDRLSLRTRRKPVLTRRRLPVLITLLAALGICGGAVYLVISAARYFWRMVLDPHWKTTTSYPFSAVTSYYGGQVPQFDVVASVFIRFGKRMPNGDEFRWLGNFLPEEWAFGDWQSLYSQIVFSRISLNSTEKSFGKTVNLTIPLDILSQFYEPLTFFPEIVNTFVIVPSDPDPVLSSLDPPRVEMAEFEPWRPMDPFPNPDLWTKHYLRQLARPTDPLFNYTHGGSRLENASQSLNAFYDSGAVKEFALRPVIDEWASWGTPRWVYEDERQLNQTEESKDAPDPRRWLSFKRDVNIKIKSRSWLSTVKETPKYDYERYNRKRHDVGIEQLTITWDFLNPWVELIRAPFSDIGHYRSQITQYFDMVLPDDYTEGDWVTVPDDISFYGPYMTLRDHAAGSEDWVILPRINESSNTESADPFIFPWHITFDLLSIPEIMTVDTVNENSRERIFGNGIYDPYDISAYSEFNTLETMDFLNAIFGNSHTYTKRPVLRSVFFVIGGLIRYPLGSILQIYYLLSRSSSTGLSLPPTILYLIFSSLYEALSYWIHRYDRNNSAWLAGAVQVINVVSIWRWTCLWWGIGFIWNGWSGLIPVGLAIFGRTHSERTSRRSDQKFTWTQRGLFVLILTIILTHLPELPHLISPTYLRAPDKFYSSRVSHSSLKTILTWSRRLRLPEYGASLRTSLSMMAMLSQILLNWRSKTFAGSIPAFSWTQVIGTALLWTPTIFHSIFGKFHATDPLGVGIITCCVLTAMLPALLVLTLSAFQTAIAHPSVDNSHFLSKRQTTTTAALTDLIDGPVSYVTTGCTTLCASMVAQSNSCTEDECACAASAVTVTCMNCEITAGSARATILAGFNAYANTCVSEGYLTTVPTLTTATAATSSSSASVSSSSSASSVRSSSSAVVSSSTSARAAATTAAGATGLTAINTWLASVGTSACVSDCAAIRSDVAACTTDTCACTQAIINDGQTCESCVELNEEGYFGTTQITQIEALWKTAENTCSLTTALTTAAAGATAVSSASSTTTATRTKSTSGASSDVSSYTGIPFQSYYAPTTTTTATTTSGVVAQASSKSTSGTSFGVRTITGLDRWTVLLLGSGVLGFFWI</sequence>
<name>A0A0F7STW9_PHARH</name>
<keyword evidence="1" id="KW-1133">Transmembrane helix</keyword>
<dbReference type="EMBL" id="LN483332">
    <property type="protein sequence ID" value="CED85622.1"/>
    <property type="molecule type" value="Genomic_DNA"/>
</dbReference>
<dbReference type="AlphaFoldDB" id="A0A0F7STW9"/>
<feature type="transmembrane region" description="Helical" evidence="1">
    <location>
        <begin position="599"/>
        <end position="621"/>
    </location>
</feature>
<protein>
    <submittedName>
        <fullName evidence="2">Uncharacterized protein</fullName>
    </submittedName>
</protein>
<organism evidence="2">
    <name type="scientific">Phaffia rhodozyma</name>
    <name type="common">Yeast</name>
    <name type="synonym">Xanthophyllomyces dendrorhous</name>
    <dbReference type="NCBI Taxonomy" id="264483"/>
    <lineage>
        <taxon>Eukaryota</taxon>
        <taxon>Fungi</taxon>
        <taxon>Dikarya</taxon>
        <taxon>Basidiomycota</taxon>
        <taxon>Agaricomycotina</taxon>
        <taxon>Tremellomycetes</taxon>
        <taxon>Cystofilobasidiales</taxon>
        <taxon>Mrakiaceae</taxon>
        <taxon>Phaffia</taxon>
    </lineage>
</organism>
<reference evidence="2" key="1">
    <citation type="submission" date="2014-08" db="EMBL/GenBank/DDBJ databases">
        <authorList>
            <person name="Sharma Rahul"/>
            <person name="Thines Marco"/>
        </authorList>
    </citation>
    <scope>NUCLEOTIDE SEQUENCE</scope>
</reference>
<keyword evidence="1" id="KW-0472">Membrane</keyword>
<feature type="transmembrane region" description="Helical" evidence="1">
    <location>
        <begin position="517"/>
        <end position="539"/>
    </location>
</feature>
<feature type="transmembrane region" description="Helical" evidence="1">
    <location>
        <begin position="731"/>
        <end position="752"/>
    </location>
</feature>
<evidence type="ECO:0000313" key="2">
    <source>
        <dbReference type="EMBL" id="CED85622.1"/>
    </source>
</evidence>